<dbReference type="RefSeq" id="WP_068530699.1">
    <property type="nucleotide sequence ID" value="NZ_LVJH01000007.1"/>
</dbReference>
<protein>
    <recommendedName>
        <fullName evidence="3">WG repeat-containing protein</fullName>
    </recommendedName>
</protein>
<evidence type="ECO:0000313" key="2">
    <source>
        <dbReference type="Proteomes" id="UP000076967"/>
    </source>
</evidence>
<dbReference type="EMBL" id="LVJH01000007">
    <property type="protein sequence ID" value="OAB44378.1"/>
    <property type="molecule type" value="Genomic_DNA"/>
</dbReference>
<name>A0A168M8T6_9BACL</name>
<evidence type="ECO:0008006" key="3">
    <source>
        <dbReference type="Google" id="ProtNLM"/>
    </source>
</evidence>
<comment type="caution">
    <text evidence="1">The sequence shown here is derived from an EMBL/GenBank/DDBJ whole genome shotgun (WGS) entry which is preliminary data.</text>
</comment>
<keyword evidence="2" id="KW-1185">Reference proteome</keyword>
<dbReference type="STRING" id="494026.PGLA_06900"/>
<dbReference type="Proteomes" id="UP000076967">
    <property type="component" value="Unassembled WGS sequence"/>
</dbReference>
<proteinExistence type="predicted"/>
<dbReference type="Pfam" id="PF14903">
    <property type="entry name" value="WG_beta_rep"/>
    <property type="match status" value="2"/>
</dbReference>
<dbReference type="SUPFAM" id="SSF69360">
    <property type="entry name" value="Cell wall binding repeat"/>
    <property type="match status" value="1"/>
</dbReference>
<dbReference type="InterPro" id="IPR032774">
    <property type="entry name" value="WG_beta_rep"/>
</dbReference>
<accession>A0A168M8T6</accession>
<dbReference type="AlphaFoldDB" id="A0A168M8T6"/>
<gene>
    <name evidence="1" type="ORF">PGLA_06900</name>
</gene>
<sequence length="106" mass="11791">MQNTKGKWGFVDRFGKVVIPFKYDNADSFSEGLAIVYNGQGKIGFINKKGALVIGYQKYNCAFPFKEGFALVGVATKSDPSGKFGYINHQGKPREFNLPWLAILSF</sequence>
<evidence type="ECO:0000313" key="1">
    <source>
        <dbReference type="EMBL" id="OAB44378.1"/>
    </source>
</evidence>
<reference evidence="1 2" key="1">
    <citation type="submission" date="2016-03" db="EMBL/GenBank/DDBJ databases">
        <title>Draft genome sequence of Paenibacillus glacialis DSM 22343.</title>
        <authorList>
            <person name="Shin S.-K."/>
            <person name="Yi H."/>
        </authorList>
    </citation>
    <scope>NUCLEOTIDE SEQUENCE [LARGE SCALE GENOMIC DNA]</scope>
    <source>
        <strain evidence="1 2">DSM 22343</strain>
    </source>
</reference>
<dbReference type="PANTHER" id="PTHR37841:SF1">
    <property type="entry name" value="DUF3298 DOMAIN-CONTAINING PROTEIN"/>
    <property type="match status" value="1"/>
</dbReference>
<organism evidence="1 2">
    <name type="scientific">Paenibacillus glacialis</name>
    <dbReference type="NCBI Taxonomy" id="494026"/>
    <lineage>
        <taxon>Bacteria</taxon>
        <taxon>Bacillati</taxon>
        <taxon>Bacillota</taxon>
        <taxon>Bacilli</taxon>
        <taxon>Bacillales</taxon>
        <taxon>Paenibacillaceae</taxon>
        <taxon>Paenibacillus</taxon>
    </lineage>
</organism>
<dbReference type="PANTHER" id="PTHR37841">
    <property type="entry name" value="GLR2918 PROTEIN"/>
    <property type="match status" value="1"/>
</dbReference>